<accession>A0AAV4S8B4</accession>
<evidence type="ECO:0000313" key="2">
    <source>
        <dbReference type="Proteomes" id="UP001054837"/>
    </source>
</evidence>
<gene>
    <name evidence="1" type="ORF">CDAR_220271</name>
</gene>
<dbReference type="EMBL" id="BPLQ01007387">
    <property type="protein sequence ID" value="GIY29782.1"/>
    <property type="molecule type" value="Genomic_DNA"/>
</dbReference>
<feature type="non-terminal residue" evidence="1">
    <location>
        <position position="27"/>
    </location>
</feature>
<keyword evidence="2" id="KW-1185">Reference proteome</keyword>
<sequence>MGNGIKETGYVGNGRVYSMGGIQVEGK</sequence>
<protein>
    <submittedName>
        <fullName evidence="1">Uncharacterized protein</fullName>
    </submittedName>
</protein>
<comment type="caution">
    <text evidence="1">The sequence shown here is derived from an EMBL/GenBank/DDBJ whole genome shotgun (WGS) entry which is preliminary data.</text>
</comment>
<proteinExistence type="predicted"/>
<reference evidence="1 2" key="1">
    <citation type="submission" date="2021-06" db="EMBL/GenBank/DDBJ databases">
        <title>Caerostris darwini draft genome.</title>
        <authorList>
            <person name="Kono N."/>
            <person name="Arakawa K."/>
        </authorList>
    </citation>
    <scope>NUCLEOTIDE SEQUENCE [LARGE SCALE GENOMIC DNA]</scope>
</reference>
<organism evidence="1 2">
    <name type="scientific">Caerostris darwini</name>
    <dbReference type="NCBI Taxonomy" id="1538125"/>
    <lineage>
        <taxon>Eukaryota</taxon>
        <taxon>Metazoa</taxon>
        <taxon>Ecdysozoa</taxon>
        <taxon>Arthropoda</taxon>
        <taxon>Chelicerata</taxon>
        <taxon>Arachnida</taxon>
        <taxon>Araneae</taxon>
        <taxon>Araneomorphae</taxon>
        <taxon>Entelegynae</taxon>
        <taxon>Araneoidea</taxon>
        <taxon>Araneidae</taxon>
        <taxon>Caerostris</taxon>
    </lineage>
</organism>
<name>A0AAV4S8B4_9ARAC</name>
<evidence type="ECO:0000313" key="1">
    <source>
        <dbReference type="EMBL" id="GIY29782.1"/>
    </source>
</evidence>
<dbReference type="AlphaFoldDB" id="A0AAV4S8B4"/>
<dbReference type="Proteomes" id="UP001054837">
    <property type="component" value="Unassembled WGS sequence"/>
</dbReference>